<feature type="region of interest" description="Disordered" evidence="1">
    <location>
        <begin position="1"/>
        <end position="21"/>
    </location>
</feature>
<gene>
    <name evidence="2" type="ORF">AFUS01_LOCUS3837</name>
</gene>
<organism evidence="2 3">
    <name type="scientific">Allacma fusca</name>
    <dbReference type="NCBI Taxonomy" id="39272"/>
    <lineage>
        <taxon>Eukaryota</taxon>
        <taxon>Metazoa</taxon>
        <taxon>Ecdysozoa</taxon>
        <taxon>Arthropoda</taxon>
        <taxon>Hexapoda</taxon>
        <taxon>Collembola</taxon>
        <taxon>Symphypleona</taxon>
        <taxon>Sminthuridae</taxon>
        <taxon>Allacma</taxon>
    </lineage>
</organism>
<dbReference type="EMBL" id="CAJVCH010023410">
    <property type="protein sequence ID" value="CAG7694713.1"/>
    <property type="molecule type" value="Genomic_DNA"/>
</dbReference>
<accession>A0A8J2JAP6</accession>
<proteinExistence type="predicted"/>
<feature type="non-terminal residue" evidence="2">
    <location>
        <position position="61"/>
    </location>
</feature>
<sequence>DKTQQRTFVALSASQSTPRHSRGQEIYENGLFFEREVEIFSQPDKTQQRTVVALSASQSTP</sequence>
<name>A0A8J2JAP6_9HEXA</name>
<evidence type="ECO:0000313" key="2">
    <source>
        <dbReference type="EMBL" id="CAG7694713.1"/>
    </source>
</evidence>
<feature type="non-terminal residue" evidence="2">
    <location>
        <position position="1"/>
    </location>
</feature>
<keyword evidence="3" id="KW-1185">Reference proteome</keyword>
<dbReference type="AlphaFoldDB" id="A0A8J2JAP6"/>
<evidence type="ECO:0000313" key="3">
    <source>
        <dbReference type="Proteomes" id="UP000708208"/>
    </source>
</evidence>
<dbReference type="Proteomes" id="UP000708208">
    <property type="component" value="Unassembled WGS sequence"/>
</dbReference>
<evidence type="ECO:0000256" key="1">
    <source>
        <dbReference type="SAM" id="MobiDB-lite"/>
    </source>
</evidence>
<reference evidence="2" key="1">
    <citation type="submission" date="2021-06" db="EMBL/GenBank/DDBJ databases">
        <authorList>
            <person name="Hodson N. C."/>
            <person name="Mongue J. A."/>
            <person name="Jaron S. K."/>
        </authorList>
    </citation>
    <scope>NUCLEOTIDE SEQUENCE</scope>
</reference>
<protein>
    <submittedName>
        <fullName evidence="2">Uncharacterized protein</fullName>
    </submittedName>
</protein>
<comment type="caution">
    <text evidence="2">The sequence shown here is derived from an EMBL/GenBank/DDBJ whole genome shotgun (WGS) entry which is preliminary data.</text>
</comment>